<reference evidence="1 2" key="1">
    <citation type="submission" date="2024-09" db="EMBL/GenBank/DDBJ databases">
        <title>Rethinking Asexuality: The Enigmatic Case of Functional Sexual Genes in Lepraria (Stereocaulaceae).</title>
        <authorList>
            <person name="Doellman M."/>
            <person name="Sun Y."/>
            <person name="Barcenas-Pena A."/>
            <person name="Lumbsch H.T."/>
            <person name="Grewe F."/>
        </authorList>
    </citation>
    <scope>NUCLEOTIDE SEQUENCE [LARGE SCALE GENOMIC DNA]</scope>
    <source>
        <strain evidence="1 2">Grewe 0041</strain>
    </source>
</reference>
<organism evidence="1 2">
    <name type="scientific">Lepraria finkii</name>
    <dbReference type="NCBI Taxonomy" id="1340010"/>
    <lineage>
        <taxon>Eukaryota</taxon>
        <taxon>Fungi</taxon>
        <taxon>Dikarya</taxon>
        <taxon>Ascomycota</taxon>
        <taxon>Pezizomycotina</taxon>
        <taxon>Lecanoromycetes</taxon>
        <taxon>OSLEUM clade</taxon>
        <taxon>Lecanoromycetidae</taxon>
        <taxon>Lecanorales</taxon>
        <taxon>Lecanorineae</taxon>
        <taxon>Stereocaulaceae</taxon>
        <taxon>Lepraria</taxon>
    </lineage>
</organism>
<dbReference type="Pfam" id="PF19086">
    <property type="entry name" value="Terpene_syn_C_2"/>
    <property type="match status" value="1"/>
</dbReference>
<dbReference type="InterPro" id="IPR008949">
    <property type="entry name" value="Isoprenoid_synthase_dom_sf"/>
</dbReference>
<accession>A0ABR4B2A2</accession>
<evidence type="ECO:0000313" key="2">
    <source>
        <dbReference type="Proteomes" id="UP001590951"/>
    </source>
</evidence>
<name>A0ABR4B2A2_9LECA</name>
<proteinExistence type="predicted"/>
<keyword evidence="2" id="KW-1185">Reference proteome</keyword>
<dbReference type="Proteomes" id="UP001590951">
    <property type="component" value="Unassembled WGS sequence"/>
</dbReference>
<gene>
    <name evidence="1" type="ORF">ABVK25_007738</name>
</gene>
<dbReference type="SUPFAM" id="SSF48576">
    <property type="entry name" value="Terpenoid synthases"/>
    <property type="match status" value="1"/>
</dbReference>
<sequence>MQKRFVETVLEYAERALNQVRNREKGQVSWSVEGFIAHRRDTFAVETTFAFIEYCLRIDVPDEAYYNPVMQ</sequence>
<comment type="caution">
    <text evidence="1">The sequence shown here is derived from an EMBL/GenBank/DDBJ whole genome shotgun (WGS) entry which is preliminary data.</text>
</comment>
<dbReference type="Gene3D" id="1.10.600.10">
    <property type="entry name" value="Farnesyl Diphosphate Synthase"/>
    <property type="match status" value="1"/>
</dbReference>
<protein>
    <submittedName>
        <fullName evidence="1">Uncharacterized protein</fullName>
    </submittedName>
</protein>
<evidence type="ECO:0000313" key="1">
    <source>
        <dbReference type="EMBL" id="KAL2052046.1"/>
    </source>
</evidence>
<dbReference type="EMBL" id="JBHFEH010000030">
    <property type="protein sequence ID" value="KAL2052046.1"/>
    <property type="molecule type" value="Genomic_DNA"/>
</dbReference>